<protein>
    <submittedName>
        <fullName evidence="2">Uncharacterized protein</fullName>
    </submittedName>
</protein>
<reference evidence="2" key="1">
    <citation type="submission" date="2023-11" db="EMBL/GenBank/DDBJ databases">
        <authorList>
            <person name="Alioto T."/>
            <person name="Alioto T."/>
            <person name="Gomez Garrido J."/>
        </authorList>
    </citation>
    <scope>NUCLEOTIDE SEQUENCE</scope>
</reference>
<evidence type="ECO:0000313" key="2">
    <source>
        <dbReference type="EMBL" id="CAK4032676.1"/>
    </source>
</evidence>
<dbReference type="AlphaFoldDB" id="A0AAI9EC72"/>
<comment type="caution">
    <text evidence="2">The sequence shown here is derived from an EMBL/GenBank/DDBJ whole genome shotgun (WGS) entry which is preliminary data.</text>
</comment>
<evidence type="ECO:0000313" key="3">
    <source>
        <dbReference type="Proteomes" id="UP001296104"/>
    </source>
</evidence>
<accession>A0AAI9EC72</accession>
<proteinExistence type="predicted"/>
<organism evidence="2 3">
    <name type="scientific">Lecanosticta acicola</name>
    <dbReference type="NCBI Taxonomy" id="111012"/>
    <lineage>
        <taxon>Eukaryota</taxon>
        <taxon>Fungi</taxon>
        <taxon>Dikarya</taxon>
        <taxon>Ascomycota</taxon>
        <taxon>Pezizomycotina</taxon>
        <taxon>Dothideomycetes</taxon>
        <taxon>Dothideomycetidae</taxon>
        <taxon>Mycosphaerellales</taxon>
        <taxon>Mycosphaerellaceae</taxon>
        <taxon>Lecanosticta</taxon>
    </lineage>
</organism>
<feature type="transmembrane region" description="Helical" evidence="1">
    <location>
        <begin position="6"/>
        <end position="32"/>
    </location>
</feature>
<evidence type="ECO:0000256" key="1">
    <source>
        <dbReference type="SAM" id="Phobius"/>
    </source>
</evidence>
<keyword evidence="1" id="KW-0812">Transmembrane</keyword>
<dbReference type="Proteomes" id="UP001296104">
    <property type="component" value="Unassembled WGS sequence"/>
</dbReference>
<keyword evidence="1" id="KW-0472">Membrane</keyword>
<sequence>MGFFEVFKAILIPALIAAAIYLVGAFVIAPAIRRYRNKYSQYLPLDSLSQQTNLFRDRISNGIRRLVVPRQMVVYDASGSRRGSASGDEFVFEDADGDRMVGFDVNRSDRQVRGANVDSENRRIEEV</sequence>
<dbReference type="EMBL" id="CAVMBE010000067">
    <property type="protein sequence ID" value="CAK4032676.1"/>
    <property type="molecule type" value="Genomic_DNA"/>
</dbReference>
<keyword evidence="1" id="KW-1133">Transmembrane helix</keyword>
<gene>
    <name evidence="2" type="ORF">LECACI_7A007834</name>
</gene>
<keyword evidence="3" id="KW-1185">Reference proteome</keyword>
<name>A0AAI9EC72_9PEZI</name>